<reference evidence="2" key="2">
    <citation type="submission" date="2020-11" db="EMBL/GenBank/DDBJ databases">
        <authorList>
            <person name="McCartney M.A."/>
            <person name="Auch B."/>
            <person name="Kono T."/>
            <person name="Mallez S."/>
            <person name="Becker A."/>
            <person name="Gohl D.M."/>
            <person name="Silverstein K.A.T."/>
            <person name="Koren S."/>
            <person name="Bechman K.B."/>
            <person name="Herman A."/>
            <person name="Abrahante J.E."/>
            <person name="Garbe J."/>
        </authorList>
    </citation>
    <scope>NUCLEOTIDE SEQUENCE</scope>
    <source>
        <strain evidence="2">Duluth1</strain>
        <tissue evidence="2">Whole animal</tissue>
    </source>
</reference>
<name>A0A9D4KGK9_DREPO</name>
<evidence type="ECO:0000313" key="2">
    <source>
        <dbReference type="EMBL" id="KAH3839109.1"/>
    </source>
</evidence>
<dbReference type="EMBL" id="JAIWYP010000004">
    <property type="protein sequence ID" value="KAH3839109.1"/>
    <property type="molecule type" value="Genomic_DNA"/>
</dbReference>
<proteinExistence type="predicted"/>
<feature type="compositionally biased region" description="Polar residues" evidence="1">
    <location>
        <begin position="13"/>
        <end position="28"/>
    </location>
</feature>
<keyword evidence="3" id="KW-1185">Reference proteome</keyword>
<organism evidence="2 3">
    <name type="scientific">Dreissena polymorpha</name>
    <name type="common">Zebra mussel</name>
    <name type="synonym">Mytilus polymorpha</name>
    <dbReference type="NCBI Taxonomy" id="45954"/>
    <lineage>
        <taxon>Eukaryota</taxon>
        <taxon>Metazoa</taxon>
        <taxon>Spiralia</taxon>
        <taxon>Lophotrochozoa</taxon>
        <taxon>Mollusca</taxon>
        <taxon>Bivalvia</taxon>
        <taxon>Autobranchia</taxon>
        <taxon>Heteroconchia</taxon>
        <taxon>Euheterodonta</taxon>
        <taxon>Imparidentia</taxon>
        <taxon>Neoheterodontei</taxon>
        <taxon>Myida</taxon>
        <taxon>Dreissenoidea</taxon>
        <taxon>Dreissenidae</taxon>
        <taxon>Dreissena</taxon>
    </lineage>
</organism>
<dbReference type="AlphaFoldDB" id="A0A9D4KGK9"/>
<dbReference type="Proteomes" id="UP000828390">
    <property type="component" value="Unassembled WGS sequence"/>
</dbReference>
<feature type="region of interest" description="Disordered" evidence="1">
    <location>
        <begin position="1"/>
        <end position="28"/>
    </location>
</feature>
<gene>
    <name evidence="2" type="ORF">DPMN_112532</name>
</gene>
<evidence type="ECO:0000256" key="1">
    <source>
        <dbReference type="SAM" id="MobiDB-lite"/>
    </source>
</evidence>
<comment type="caution">
    <text evidence="2">The sequence shown here is derived from an EMBL/GenBank/DDBJ whole genome shotgun (WGS) entry which is preliminary data.</text>
</comment>
<evidence type="ECO:0000313" key="3">
    <source>
        <dbReference type="Proteomes" id="UP000828390"/>
    </source>
</evidence>
<accession>A0A9D4KGK9</accession>
<protein>
    <submittedName>
        <fullName evidence="2">Uncharacterized protein</fullName>
    </submittedName>
</protein>
<reference evidence="2" key="1">
    <citation type="journal article" date="2019" name="bioRxiv">
        <title>The Genome of the Zebra Mussel, Dreissena polymorpha: A Resource for Invasive Species Research.</title>
        <authorList>
            <person name="McCartney M.A."/>
            <person name="Auch B."/>
            <person name="Kono T."/>
            <person name="Mallez S."/>
            <person name="Zhang Y."/>
            <person name="Obille A."/>
            <person name="Becker A."/>
            <person name="Abrahante J.E."/>
            <person name="Garbe J."/>
            <person name="Badalamenti J.P."/>
            <person name="Herman A."/>
            <person name="Mangelson H."/>
            <person name="Liachko I."/>
            <person name="Sullivan S."/>
            <person name="Sone E.D."/>
            <person name="Koren S."/>
            <person name="Silverstein K.A.T."/>
            <person name="Beckman K.B."/>
            <person name="Gohl D.M."/>
        </authorList>
    </citation>
    <scope>NUCLEOTIDE SEQUENCE</scope>
    <source>
        <strain evidence="2">Duluth1</strain>
        <tissue evidence="2">Whole animal</tissue>
    </source>
</reference>
<sequence>MPASETVLLKSSPAPNTSNPQPETPKQQSLSIIGVVTNTTMRDSLVIFLRVQHSIQCG</sequence>